<dbReference type="InParanoid" id="G2YJK0"/>
<dbReference type="Proteomes" id="UP000008177">
    <property type="component" value="Unplaced contigs"/>
</dbReference>
<gene>
    <name evidence="2" type="ORF">BofuT4_uP084410.1</name>
</gene>
<sequence length="58" mass="6505">MLLDSELKCRSPSSKKFSPPPPPDRESSNSALSTLRDSQIAWSTPLSTVRAVREREVY</sequence>
<feature type="region of interest" description="Disordered" evidence="1">
    <location>
        <begin position="1"/>
        <end position="36"/>
    </location>
</feature>
<name>G2YJK0_BOTF4</name>
<evidence type="ECO:0000313" key="3">
    <source>
        <dbReference type="Proteomes" id="UP000008177"/>
    </source>
</evidence>
<accession>G2YJK0</accession>
<dbReference type="AlphaFoldDB" id="G2YJK0"/>
<reference evidence="3" key="1">
    <citation type="journal article" date="2011" name="PLoS Genet.">
        <title>Genomic analysis of the necrotrophic fungal pathogens Sclerotinia sclerotiorum and Botrytis cinerea.</title>
        <authorList>
            <person name="Amselem J."/>
            <person name="Cuomo C.A."/>
            <person name="van Kan J.A."/>
            <person name="Viaud M."/>
            <person name="Benito E.P."/>
            <person name="Couloux A."/>
            <person name="Coutinho P.M."/>
            <person name="de Vries R.P."/>
            <person name="Dyer P.S."/>
            <person name="Fillinger S."/>
            <person name="Fournier E."/>
            <person name="Gout L."/>
            <person name="Hahn M."/>
            <person name="Kohn L."/>
            <person name="Lapalu N."/>
            <person name="Plummer K.M."/>
            <person name="Pradier J.M."/>
            <person name="Quevillon E."/>
            <person name="Sharon A."/>
            <person name="Simon A."/>
            <person name="ten Have A."/>
            <person name="Tudzynski B."/>
            <person name="Tudzynski P."/>
            <person name="Wincker P."/>
            <person name="Andrew M."/>
            <person name="Anthouard V."/>
            <person name="Beever R.E."/>
            <person name="Beffa R."/>
            <person name="Benoit I."/>
            <person name="Bouzid O."/>
            <person name="Brault B."/>
            <person name="Chen Z."/>
            <person name="Choquer M."/>
            <person name="Collemare J."/>
            <person name="Cotton P."/>
            <person name="Danchin E.G."/>
            <person name="Da Silva C."/>
            <person name="Gautier A."/>
            <person name="Giraud C."/>
            <person name="Giraud T."/>
            <person name="Gonzalez C."/>
            <person name="Grossetete S."/>
            <person name="Guldener U."/>
            <person name="Henrissat B."/>
            <person name="Howlett B.J."/>
            <person name="Kodira C."/>
            <person name="Kretschmer M."/>
            <person name="Lappartient A."/>
            <person name="Leroch M."/>
            <person name="Levis C."/>
            <person name="Mauceli E."/>
            <person name="Neuveglise C."/>
            <person name="Oeser B."/>
            <person name="Pearson M."/>
            <person name="Poulain J."/>
            <person name="Poussereau N."/>
            <person name="Quesneville H."/>
            <person name="Rascle C."/>
            <person name="Schumacher J."/>
            <person name="Segurens B."/>
            <person name="Sexton A."/>
            <person name="Silva E."/>
            <person name="Sirven C."/>
            <person name="Soanes D.M."/>
            <person name="Talbot N.J."/>
            <person name="Templeton M."/>
            <person name="Yandava C."/>
            <person name="Yarden O."/>
            <person name="Zeng Q."/>
            <person name="Rollins J.A."/>
            <person name="Lebrun M.H."/>
            <person name="Dickman M."/>
        </authorList>
    </citation>
    <scope>NUCLEOTIDE SEQUENCE [LARGE SCALE GENOMIC DNA]</scope>
    <source>
        <strain evidence="3">T4</strain>
    </source>
</reference>
<evidence type="ECO:0000313" key="2">
    <source>
        <dbReference type="EMBL" id="CCD51917.1"/>
    </source>
</evidence>
<proteinExistence type="predicted"/>
<evidence type="ECO:0000256" key="1">
    <source>
        <dbReference type="SAM" id="MobiDB-lite"/>
    </source>
</evidence>
<protein>
    <submittedName>
        <fullName evidence="2">Uncharacterized protein</fullName>
    </submittedName>
</protein>
<dbReference type="EMBL" id="FQ790338">
    <property type="protein sequence ID" value="CCD51917.1"/>
    <property type="molecule type" value="Genomic_DNA"/>
</dbReference>
<organism evidence="2 3">
    <name type="scientific">Botryotinia fuckeliana (strain T4)</name>
    <name type="common">Noble rot fungus</name>
    <name type="synonym">Botrytis cinerea</name>
    <dbReference type="NCBI Taxonomy" id="999810"/>
    <lineage>
        <taxon>Eukaryota</taxon>
        <taxon>Fungi</taxon>
        <taxon>Dikarya</taxon>
        <taxon>Ascomycota</taxon>
        <taxon>Pezizomycotina</taxon>
        <taxon>Leotiomycetes</taxon>
        <taxon>Helotiales</taxon>
        <taxon>Sclerotiniaceae</taxon>
        <taxon>Botrytis</taxon>
    </lineage>
</organism>
<dbReference type="HOGENOM" id="CLU_2978877_0_0_1"/>